<dbReference type="AlphaFoldDB" id="A0A0A0DG80"/>
<keyword evidence="2" id="KW-1185">Reference proteome</keyword>
<dbReference type="InterPro" id="IPR015231">
    <property type="entry name" value="DUF1934"/>
</dbReference>
<accession>A0A0A0DG80</accession>
<evidence type="ECO:0008006" key="3">
    <source>
        <dbReference type="Google" id="ProtNLM"/>
    </source>
</evidence>
<organism evidence="1 2">
    <name type="scientific">Streptococcus sinensis</name>
    <dbReference type="NCBI Taxonomy" id="176090"/>
    <lineage>
        <taxon>Bacteria</taxon>
        <taxon>Bacillati</taxon>
        <taxon>Bacillota</taxon>
        <taxon>Bacilli</taxon>
        <taxon>Lactobacillales</taxon>
        <taxon>Streptococcaceae</taxon>
        <taxon>Streptococcus</taxon>
    </lineage>
</organism>
<dbReference type="eggNOG" id="COG4506">
    <property type="taxonomic scope" value="Bacteria"/>
</dbReference>
<proteinExistence type="predicted"/>
<dbReference type="Pfam" id="PF09148">
    <property type="entry name" value="DUF1934"/>
    <property type="match status" value="1"/>
</dbReference>
<reference evidence="1 2" key="1">
    <citation type="submission" date="2014-06" db="EMBL/GenBank/DDBJ databases">
        <authorList>
            <person name="Teng J.L."/>
            <person name="Huang Y."/>
            <person name="Tse H."/>
            <person name="Lau S.K."/>
            <person name="Woo P.C."/>
        </authorList>
    </citation>
    <scope>NUCLEOTIDE SEQUENCE [LARGE SCALE GENOMIC DNA]</scope>
    <source>
        <strain evidence="1 2">HKU4</strain>
    </source>
</reference>
<dbReference type="Proteomes" id="UP000030019">
    <property type="component" value="Unassembled WGS sequence"/>
</dbReference>
<evidence type="ECO:0000313" key="2">
    <source>
        <dbReference type="Proteomes" id="UP000030019"/>
    </source>
</evidence>
<dbReference type="InterPro" id="IPR012674">
    <property type="entry name" value="Calycin"/>
</dbReference>
<sequence>MLSGRNSKGEVERENSTEIFDKIEKGKKKCETIMKIRMRNQIKLDDQIELIDQIYDVEWTQKGDYHYLLYKNEEKEKVVLKFNADKLTMTRFSKPKSILSFVKDSQHLVAIPTPLGVQQFVTDTQHYHLDVDNQALELHYNLKRADDDQLFASYQMKIEWKEEKIEN</sequence>
<name>A0A0A0DG80_9STRE</name>
<gene>
    <name evidence="1" type="ORF">SSIN_1227</name>
</gene>
<evidence type="ECO:0000313" key="1">
    <source>
        <dbReference type="EMBL" id="KGM37085.1"/>
    </source>
</evidence>
<dbReference type="STRING" id="176090.SSIN_1227"/>
<dbReference type="PATRIC" id="fig|176090.4.peg.1191"/>
<dbReference type="SUPFAM" id="SSF50814">
    <property type="entry name" value="Lipocalins"/>
    <property type="match status" value="1"/>
</dbReference>
<dbReference type="EMBL" id="JPEN01000068">
    <property type="protein sequence ID" value="KGM37085.1"/>
    <property type="molecule type" value="Genomic_DNA"/>
</dbReference>
<comment type="caution">
    <text evidence="1">The sequence shown here is derived from an EMBL/GenBank/DDBJ whole genome shotgun (WGS) entry which is preliminary data.</text>
</comment>
<dbReference type="Gene3D" id="2.40.128.20">
    <property type="match status" value="1"/>
</dbReference>
<protein>
    <recommendedName>
        <fullName evidence="3">DUF1934 domain-containing protein</fullName>
    </recommendedName>
</protein>